<dbReference type="AlphaFoldDB" id="A0A0G0ZSF9"/>
<dbReference type="GO" id="GO:0016757">
    <property type="term" value="F:glycosyltransferase activity"/>
    <property type="evidence" value="ECO:0007669"/>
    <property type="project" value="InterPro"/>
</dbReference>
<accession>A0A0G0ZSF9</accession>
<dbReference type="CDD" id="cd03801">
    <property type="entry name" value="GT4_PimA-like"/>
    <property type="match status" value="1"/>
</dbReference>
<dbReference type="Pfam" id="PF00534">
    <property type="entry name" value="Glycos_transf_1"/>
    <property type="match status" value="1"/>
</dbReference>
<evidence type="ECO:0000259" key="1">
    <source>
        <dbReference type="Pfam" id="PF00534"/>
    </source>
</evidence>
<dbReference type="PANTHER" id="PTHR45947">
    <property type="entry name" value="SULFOQUINOVOSYL TRANSFERASE SQD2"/>
    <property type="match status" value="1"/>
</dbReference>
<feature type="domain" description="Glycosyl transferase family 1" evidence="1">
    <location>
        <begin position="155"/>
        <end position="316"/>
    </location>
</feature>
<evidence type="ECO:0000313" key="2">
    <source>
        <dbReference type="EMBL" id="KKS24946.1"/>
    </source>
</evidence>
<dbReference type="InterPro" id="IPR050194">
    <property type="entry name" value="Glycosyltransferase_grp1"/>
</dbReference>
<keyword evidence="2" id="KW-0808">Transferase</keyword>
<dbReference type="SUPFAM" id="SSF53756">
    <property type="entry name" value="UDP-Glycosyltransferase/glycogen phosphorylase"/>
    <property type="match status" value="1"/>
</dbReference>
<feature type="non-terminal residue" evidence="2">
    <location>
        <position position="1"/>
    </location>
</feature>
<proteinExistence type="predicted"/>
<name>A0A0G0ZSF9_9BACT</name>
<evidence type="ECO:0000313" key="3">
    <source>
        <dbReference type="Proteomes" id="UP000034256"/>
    </source>
</evidence>
<sequence length="340" mass="38437">EVKVLPFSLVRKYPPIIRHLIFSWQVWQQVRGVDVIYAMDPVSVGLPVMLACFFGRRSYWLKIVGDYAWEQGCQRAGVEDSLDIFSTRRGGYGWLVRVLKIVQTLVASRAKRIVVPSFYFKKIVGNWGIDTGKIDVVYNAFEGKNLALNKIAERTTLGLNNEIIVSAGRLVSWKGFETLIEVMPRILIKYPEAKLLIIGDGPEEKTLREKIEQAELGSVVKLLGRLPQIELFKYVATADVFVLNTAYEGFSHQLLEVMSLKTPVATTRIGGNPELISDGETGLLFEYNNREEIIEAIEKILANKDLAEKLTGEAYQVALGFTRARMVDGLVDLFKRYESR</sequence>
<reference evidence="2 3" key="1">
    <citation type="journal article" date="2015" name="Nature">
        <title>rRNA introns, odd ribosomes, and small enigmatic genomes across a large radiation of phyla.</title>
        <authorList>
            <person name="Brown C.T."/>
            <person name="Hug L.A."/>
            <person name="Thomas B.C."/>
            <person name="Sharon I."/>
            <person name="Castelle C.J."/>
            <person name="Singh A."/>
            <person name="Wilkins M.J."/>
            <person name="Williams K.H."/>
            <person name="Banfield J.F."/>
        </authorList>
    </citation>
    <scope>NUCLEOTIDE SEQUENCE [LARGE SCALE GENOMIC DNA]</scope>
</reference>
<comment type="caution">
    <text evidence="2">The sequence shown here is derived from an EMBL/GenBank/DDBJ whole genome shotgun (WGS) entry which is preliminary data.</text>
</comment>
<gene>
    <name evidence="2" type="ORF">UU85_C0011G0001</name>
</gene>
<dbReference type="PANTHER" id="PTHR45947:SF3">
    <property type="entry name" value="SULFOQUINOVOSYL TRANSFERASE SQD2"/>
    <property type="match status" value="1"/>
</dbReference>
<protein>
    <submittedName>
        <fullName evidence="2">Glycosyltransferase</fullName>
    </submittedName>
</protein>
<dbReference type="InterPro" id="IPR001296">
    <property type="entry name" value="Glyco_trans_1"/>
</dbReference>
<dbReference type="Proteomes" id="UP000034256">
    <property type="component" value="Unassembled WGS sequence"/>
</dbReference>
<organism evidence="2 3">
    <name type="scientific">Candidatus Wolfebacteria bacterium GW2011_GWA2_42_10</name>
    <dbReference type="NCBI Taxonomy" id="1619004"/>
    <lineage>
        <taxon>Bacteria</taxon>
        <taxon>Candidatus Wolfeibacteriota</taxon>
    </lineage>
</organism>
<dbReference type="EMBL" id="LCCF01000011">
    <property type="protein sequence ID" value="KKS24946.1"/>
    <property type="molecule type" value="Genomic_DNA"/>
</dbReference>
<dbReference type="Gene3D" id="3.40.50.2000">
    <property type="entry name" value="Glycogen Phosphorylase B"/>
    <property type="match status" value="2"/>
</dbReference>